<dbReference type="EMBL" id="CDOG01000034">
    <property type="protein sequence ID" value="CEN40276.1"/>
    <property type="molecule type" value="Genomic_DNA"/>
</dbReference>
<dbReference type="AlphaFoldDB" id="A0A0B7HKL7"/>
<organism evidence="1 2">
    <name type="scientific">Capnocytophaga cynodegmi</name>
    <dbReference type="NCBI Taxonomy" id="28189"/>
    <lineage>
        <taxon>Bacteria</taxon>
        <taxon>Pseudomonadati</taxon>
        <taxon>Bacteroidota</taxon>
        <taxon>Flavobacteriia</taxon>
        <taxon>Flavobacteriales</taxon>
        <taxon>Flavobacteriaceae</taxon>
        <taxon>Capnocytophaga</taxon>
    </lineage>
</organism>
<evidence type="ECO:0000313" key="2">
    <source>
        <dbReference type="Proteomes" id="UP000038083"/>
    </source>
</evidence>
<protein>
    <submittedName>
        <fullName evidence="1">Uncharacterized protein</fullName>
    </submittedName>
</protein>
<name>A0A0B7HKL7_9FLAO</name>
<gene>
    <name evidence="1" type="ORF">CCYN74_40212</name>
</gene>
<proteinExistence type="predicted"/>
<sequence>MELPCDFQVSFFYDKKDKKISKNYFMSTKFSNFVGLKNLEKIV</sequence>
<evidence type="ECO:0000313" key="1">
    <source>
        <dbReference type="EMBL" id="CEN40276.1"/>
    </source>
</evidence>
<accession>A0A0B7HKL7</accession>
<dbReference type="Proteomes" id="UP000038083">
    <property type="component" value="Unassembled WGS sequence"/>
</dbReference>
<reference evidence="1 2" key="1">
    <citation type="submission" date="2015-01" db="EMBL/GenBank/DDBJ databases">
        <authorList>
            <person name="MANFREDI Pablo"/>
        </authorList>
    </citation>
    <scope>NUCLEOTIDE SEQUENCE [LARGE SCALE GENOMIC DNA]</scope>
    <source>
        <strain evidence="1 2">Ccy74</strain>
    </source>
</reference>